<dbReference type="STRING" id="253628.A0A0D2AKT8"/>
<dbReference type="GO" id="GO:0004497">
    <property type="term" value="F:monooxygenase activity"/>
    <property type="evidence" value="ECO:0007669"/>
    <property type="project" value="UniProtKB-KW"/>
</dbReference>
<dbReference type="PANTHER" id="PTHR13789:SF314">
    <property type="entry name" value="FAD-BINDING DOMAIN-CONTAINING PROTEIN"/>
    <property type="match status" value="1"/>
</dbReference>
<dbReference type="VEuPathDB" id="FungiDB:PV09_02264"/>
<feature type="domain" description="FAD-binding" evidence="6">
    <location>
        <begin position="5"/>
        <end position="375"/>
    </location>
</feature>
<keyword evidence="5" id="KW-0503">Monooxygenase</keyword>
<dbReference type="RefSeq" id="XP_016217292.1">
    <property type="nucleotide sequence ID" value="XM_016355276.1"/>
</dbReference>
<keyword evidence="8" id="KW-1185">Reference proteome</keyword>
<evidence type="ECO:0000256" key="1">
    <source>
        <dbReference type="ARBA" id="ARBA00007992"/>
    </source>
</evidence>
<dbReference type="PANTHER" id="PTHR13789">
    <property type="entry name" value="MONOOXYGENASE"/>
    <property type="match status" value="1"/>
</dbReference>
<organism evidence="7 8">
    <name type="scientific">Verruconis gallopava</name>
    <dbReference type="NCBI Taxonomy" id="253628"/>
    <lineage>
        <taxon>Eukaryota</taxon>
        <taxon>Fungi</taxon>
        <taxon>Dikarya</taxon>
        <taxon>Ascomycota</taxon>
        <taxon>Pezizomycotina</taxon>
        <taxon>Dothideomycetes</taxon>
        <taxon>Pleosporomycetidae</taxon>
        <taxon>Venturiales</taxon>
        <taxon>Sympoventuriaceae</taxon>
        <taxon>Verruconis</taxon>
    </lineage>
</organism>
<evidence type="ECO:0000259" key="6">
    <source>
        <dbReference type="Pfam" id="PF01494"/>
    </source>
</evidence>
<dbReference type="Gene3D" id="3.50.50.60">
    <property type="entry name" value="FAD/NAD(P)-binding domain"/>
    <property type="match status" value="1"/>
</dbReference>
<dbReference type="OrthoDB" id="9993796at2759"/>
<reference evidence="7 8" key="1">
    <citation type="submission" date="2015-01" db="EMBL/GenBank/DDBJ databases">
        <title>The Genome Sequence of Ochroconis gallopava CBS43764.</title>
        <authorList>
            <consortium name="The Broad Institute Genomics Platform"/>
            <person name="Cuomo C."/>
            <person name="de Hoog S."/>
            <person name="Gorbushina A."/>
            <person name="Stielow B."/>
            <person name="Teixiera M."/>
            <person name="Abouelleil A."/>
            <person name="Chapman S.B."/>
            <person name="Priest M."/>
            <person name="Young S.K."/>
            <person name="Wortman J."/>
            <person name="Nusbaum C."/>
            <person name="Birren B."/>
        </authorList>
    </citation>
    <scope>NUCLEOTIDE SEQUENCE [LARGE SCALE GENOMIC DNA]</scope>
    <source>
        <strain evidence="7 8">CBS 43764</strain>
    </source>
</reference>
<evidence type="ECO:0000256" key="2">
    <source>
        <dbReference type="ARBA" id="ARBA00022630"/>
    </source>
</evidence>
<dbReference type="GO" id="GO:0071949">
    <property type="term" value="F:FAD binding"/>
    <property type="evidence" value="ECO:0007669"/>
    <property type="project" value="InterPro"/>
</dbReference>
<dbReference type="HOGENOM" id="CLU_009665_19_0_1"/>
<proteinExistence type="inferred from homology"/>
<dbReference type="Pfam" id="PF01494">
    <property type="entry name" value="FAD_binding_3"/>
    <property type="match status" value="1"/>
</dbReference>
<dbReference type="InterPro" id="IPR050493">
    <property type="entry name" value="FAD-dep_Monooxygenase_BioMet"/>
</dbReference>
<comment type="similarity">
    <text evidence="1">Belongs to the paxM FAD-dependent monooxygenase family.</text>
</comment>
<protein>
    <recommendedName>
        <fullName evidence="6">FAD-binding domain-containing protein</fullName>
    </recommendedName>
</protein>
<evidence type="ECO:0000256" key="4">
    <source>
        <dbReference type="ARBA" id="ARBA00023002"/>
    </source>
</evidence>
<dbReference type="Proteomes" id="UP000053259">
    <property type="component" value="Unassembled WGS sequence"/>
</dbReference>
<dbReference type="PRINTS" id="PR00420">
    <property type="entry name" value="RNGMNOXGNASE"/>
</dbReference>
<dbReference type="GeneID" id="27310237"/>
<dbReference type="AlphaFoldDB" id="A0A0D2AKT8"/>
<gene>
    <name evidence="7" type="ORF">PV09_02264</name>
</gene>
<evidence type="ECO:0000256" key="3">
    <source>
        <dbReference type="ARBA" id="ARBA00022827"/>
    </source>
</evidence>
<accession>A0A0D2AKT8</accession>
<dbReference type="InterPro" id="IPR036188">
    <property type="entry name" value="FAD/NAD-bd_sf"/>
</dbReference>
<evidence type="ECO:0000313" key="8">
    <source>
        <dbReference type="Proteomes" id="UP000053259"/>
    </source>
</evidence>
<evidence type="ECO:0000256" key="5">
    <source>
        <dbReference type="ARBA" id="ARBA00023033"/>
    </source>
</evidence>
<dbReference type="InParanoid" id="A0A0D2AKT8"/>
<evidence type="ECO:0000313" key="7">
    <source>
        <dbReference type="EMBL" id="KIW07423.1"/>
    </source>
</evidence>
<keyword evidence="2" id="KW-0285">Flavoprotein</keyword>
<dbReference type="SUPFAM" id="SSF51905">
    <property type="entry name" value="FAD/NAD(P)-binding domain"/>
    <property type="match status" value="1"/>
</dbReference>
<dbReference type="InterPro" id="IPR002938">
    <property type="entry name" value="FAD-bd"/>
</dbReference>
<keyword evidence="4" id="KW-0560">Oxidoreductase</keyword>
<name>A0A0D2AKT8_9PEZI</name>
<keyword evidence="3" id="KW-0274">FAD</keyword>
<dbReference type="EMBL" id="KN847533">
    <property type="protein sequence ID" value="KIW07423.1"/>
    <property type="molecule type" value="Genomic_DNA"/>
</dbReference>
<sequence length="426" mass="45185">MPLTIIVCGGGVAGLAAAGYLRAHHQVTVLERGELDFRTDDYGVCIASNALGLLQNVGFDVDALDAVPMTHLWLRTNQNEDVDTLDGSGSSAQGGGEKRAACVVARKANVLSELLKLATSRRFAGEPARIVAGATVVRVDVRAGAVTTQDGAEFRGDVIVGADGVGSLVRTSMMRALGSPAPPPVKHGLLAFVAPVPVSALGGEPSLAFMAAPEARTGLASFQGDARLGSRQHVLLYHKSTAELQVVGYADEKELGVEFDAHNAAVLRGVAPQRVVDEFEGRFTDAVCRLFSHGPIDAWRVRDLDPLPTWTVGKAVLIGDAAHAATPHAGQGCNIAIEDAEALCYLLRCARDPGPHLSCVLKQFSDYRKPRAEFVARYSRQVGCVQSDSDKARGEIAEDDVAVAVYRYQGIDAAMKQVAAYFRDVT</sequence>